<feature type="non-terminal residue" evidence="8">
    <location>
        <position position="1"/>
    </location>
</feature>
<reference evidence="8 10" key="1">
    <citation type="submission" date="2008-03" db="EMBL/GenBank/DDBJ databases">
        <title>Annotation of Ixodes scapularis.</title>
        <authorList>
            <consortium name="Ixodes scapularis Genome Project Consortium"/>
            <person name="Caler E."/>
            <person name="Hannick L.I."/>
            <person name="Bidwell S."/>
            <person name="Joardar V."/>
            <person name="Thiagarajan M."/>
            <person name="Amedeo P."/>
            <person name="Galinsky K.J."/>
            <person name="Schobel S."/>
            <person name="Inman J."/>
            <person name="Hostetler J."/>
            <person name="Miller J."/>
            <person name="Hammond M."/>
            <person name="Megy K."/>
            <person name="Lawson D."/>
            <person name="Kodira C."/>
            <person name="Sutton G."/>
            <person name="Meyer J."/>
            <person name="Hill C.A."/>
            <person name="Birren B."/>
            <person name="Nene V."/>
            <person name="Collins F."/>
            <person name="Alarcon-Chaidez F."/>
            <person name="Wikel S."/>
            <person name="Strausberg R."/>
        </authorList>
    </citation>
    <scope>NUCLEOTIDE SEQUENCE [LARGE SCALE GENOMIC DNA]</scope>
    <source>
        <strain evidence="10">Wikel</strain>
        <strain evidence="8">Wikel colony</strain>
    </source>
</reference>
<dbReference type="EMBL" id="ABJB010856055">
    <property type="status" value="NOT_ANNOTATED_CDS"/>
    <property type="molecule type" value="Genomic_DNA"/>
</dbReference>
<dbReference type="InterPro" id="IPR000917">
    <property type="entry name" value="Sulfatase_N"/>
</dbReference>
<dbReference type="GO" id="GO:0046872">
    <property type="term" value="F:metal ion binding"/>
    <property type="evidence" value="ECO:0007669"/>
    <property type="project" value="UniProtKB-KW"/>
</dbReference>
<accession>B7QI94</accession>
<sequence>GWGDVSFHGSTQVPTPNIDVLAGDGVILNNYYSLPLCTPSRAALMTGLYPIHT</sequence>
<evidence type="ECO:0000313" key="9">
    <source>
        <dbReference type="EnsemblMetazoa" id="ISCW014510-PA"/>
    </source>
</evidence>
<dbReference type="AlphaFoldDB" id="B7QI94"/>
<feature type="non-terminal residue" evidence="8">
    <location>
        <position position="53"/>
    </location>
</feature>
<protein>
    <submittedName>
        <fullName evidence="8 9">Arylsulfatase B, putative</fullName>
        <ecNumber evidence="8">3.1.6.12</ecNumber>
    </submittedName>
</protein>
<dbReference type="HOGENOM" id="CLU_202240_0_0_1"/>
<comment type="similarity">
    <text evidence="2">Belongs to the sulfatase family.</text>
</comment>
<dbReference type="EMBL" id="DS944461">
    <property type="protein sequence ID" value="EEC18566.1"/>
    <property type="molecule type" value="Genomic_DNA"/>
</dbReference>
<dbReference type="PANTHER" id="PTHR10342">
    <property type="entry name" value="ARYLSULFATASE"/>
    <property type="match status" value="1"/>
</dbReference>
<gene>
    <name evidence="8" type="ORF">IscW_ISCW014510</name>
</gene>
<dbReference type="PaxDb" id="6945-B7QI94"/>
<dbReference type="Gene3D" id="3.40.720.10">
    <property type="entry name" value="Alkaline Phosphatase, subunit A"/>
    <property type="match status" value="1"/>
</dbReference>
<keyword evidence="4 8" id="KW-0378">Hydrolase</keyword>
<organism>
    <name type="scientific">Ixodes scapularis</name>
    <name type="common">Black-legged tick</name>
    <name type="synonym">Deer tick</name>
    <dbReference type="NCBI Taxonomy" id="6945"/>
    <lineage>
        <taxon>Eukaryota</taxon>
        <taxon>Metazoa</taxon>
        <taxon>Ecdysozoa</taxon>
        <taxon>Arthropoda</taxon>
        <taxon>Chelicerata</taxon>
        <taxon>Arachnida</taxon>
        <taxon>Acari</taxon>
        <taxon>Parasitiformes</taxon>
        <taxon>Ixodida</taxon>
        <taxon>Ixodoidea</taxon>
        <taxon>Ixodidae</taxon>
        <taxon>Ixodinae</taxon>
        <taxon>Ixodes</taxon>
    </lineage>
</organism>
<dbReference type="InterPro" id="IPR047115">
    <property type="entry name" value="ARSB"/>
</dbReference>
<dbReference type="EnsemblMetazoa" id="ISCW014510-RA">
    <property type="protein sequence ID" value="ISCW014510-PA"/>
    <property type="gene ID" value="ISCW014510"/>
</dbReference>
<keyword evidence="6" id="KW-0325">Glycoprotein</keyword>
<keyword evidence="5" id="KW-0106">Calcium</keyword>
<evidence type="ECO:0000256" key="2">
    <source>
        <dbReference type="ARBA" id="ARBA00008779"/>
    </source>
</evidence>
<keyword evidence="3" id="KW-0479">Metal-binding</keyword>
<dbReference type="InterPro" id="IPR024607">
    <property type="entry name" value="Sulfatase_CS"/>
</dbReference>
<evidence type="ECO:0000256" key="6">
    <source>
        <dbReference type="ARBA" id="ARBA00023180"/>
    </source>
</evidence>
<evidence type="ECO:0000256" key="3">
    <source>
        <dbReference type="ARBA" id="ARBA00022723"/>
    </source>
</evidence>
<reference evidence="9" key="2">
    <citation type="submission" date="2020-05" db="UniProtKB">
        <authorList>
            <consortium name="EnsemblMetazoa"/>
        </authorList>
    </citation>
    <scope>IDENTIFICATION</scope>
    <source>
        <strain evidence="9">wikel</strain>
    </source>
</reference>
<name>B7QI94_IXOSC</name>
<evidence type="ECO:0000256" key="1">
    <source>
        <dbReference type="ARBA" id="ARBA00001913"/>
    </source>
</evidence>
<dbReference type="GO" id="GO:0003943">
    <property type="term" value="F:N-acetylgalactosamine-4-sulfatase activity"/>
    <property type="evidence" value="ECO:0007669"/>
    <property type="project" value="UniProtKB-EC"/>
</dbReference>
<evidence type="ECO:0000256" key="5">
    <source>
        <dbReference type="ARBA" id="ARBA00022837"/>
    </source>
</evidence>
<dbReference type="SUPFAM" id="SSF53649">
    <property type="entry name" value="Alkaline phosphatase-like"/>
    <property type="match status" value="1"/>
</dbReference>
<dbReference type="PANTHER" id="PTHR10342:SF273">
    <property type="entry name" value="RE14504P"/>
    <property type="match status" value="1"/>
</dbReference>
<dbReference type="VEuPathDB" id="VectorBase:ISCW014510"/>
<evidence type="ECO:0000313" key="10">
    <source>
        <dbReference type="Proteomes" id="UP000001555"/>
    </source>
</evidence>
<feature type="domain" description="Sulfatase N-terminal" evidence="7">
    <location>
        <begin position="1"/>
        <end position="52"/>
    </location>
</feature>
<dbReference type="Proteomes" id="UP000001555">
    <property type="component" value="Unassembled WGS sequence"/>
</dbReference>
<evidence type="ECO:0000256" key="4">
    <source>
        <dbReference type="ARBA" id="ARBA00022801"/>
    </source>
</evidence>
<dbReference type="VEuPathDB" id="VectorBase:ISCI014510"/>
<dbReference type="EC" id="3.1.6.12" evidence="8"/>
<dbReference type="Pfam" id="PF00884">
    <property type="entry name" value="Sulfatase"/>
    <property type="match status" value="1"/>
</dbReference>
<proteinExistence type="inferred from homology"/>
<evidence type="ECO:0000259" key="7">
    <source>
        <dbReference type="Pfam" id="PF00884"/>
    </source>
</evidence>
<dbReference type="PROSITE" id="PS00523">
    <property type="entry name" value="SULFATASE_1"/>
    <property type="match status" value="1"/>
</dbReference>
<comment type="cofactor">
    <cofactor evidence="1">
        <name>Ca(2+)</name>
        <dbReference type="ChEBI" id="CHEBI:29108"/>
    </cofactor>
</comment>
<keyword evidence="10" id="KW-1185">Reference proteome</keyword>
<evidence type="ECO:0000313" key="8">
    <source>
        <dbReference type="EMBL" id="EEC18566.1"/>
    </source>
</evidence>
<dbReference type="InterPro" id="IPR017850">
    <property type="entry name" value="Alkaline_phosphatase_core_sf"/>
</dbReference>